<evidence type="ECO:0008006" key="4">
    <source>
        <dbReference type="Google" id="ProtNLM"/>
    </source>
</evidence>
<protein>
    <recommendedName>
        <fullName evidence="4">2-keto-3-deoxygluconate kinase</fullName>
    </recommendedName>
</protein>
<name>A0ABT8MWV4_9BACL</name>
<accession>A0ABT8MWV4</accession>
<comment type="caution">
    <text evidence="2">The sequence shown here is derived from an EMBL/GenBank/DDBJ whole genome shotgun (WGS) entry which is preliminary data.</text>
</comment>
<dbReference type="EMBL" id="JAUJWW010000013">
    <property type="protein sequence ID" value="MDN7229395.1"/>
    <property type="molecule type" value="Genomic_DNA"/>
</dbReference>
<evidence type="ECO:0000313" key="2">
    <source>
        <dbReference type="EMBL" id="MDN7229395.1"/>
    </source>
</evidence>
<gene>
    <name evidence="2" type="ORF">QWY15_19210</name>
</gene>
<dbReference type="Proteomes" id="UP001172054">
    <property type="component" value="Unassembled WGS sequence"/>
</dbReference>
<dbReference type="RefSeq" id="WP_301727356.1">
    <property type="nucleotide sequence ID" value="NZ_JAUJWW010000013.1"/>
</dbReference>
<feature type="region of interest" description="Disordered" evidence="1">
    <location>
        <begin position="1"/>
        <end position="40"/>
    </location>
</feature>
<proteinExistence type="predicted"/>
<keyword evidence="3" id="KW-1185">Reference proteome</keyword>
<evidence type="ECO:0000313" key="3">
    <source>
        <dbReference type="Proteomes" id="UP001172054"/>
    </source>
</evidence>
<sequence>MKESEDTKPTRSDDLSREEFRRSRGGHRRKERGGAKTFRRGRALEFLARMNTRRDTLKQQLETPELQTIHPVLVGELKAVEMVIAEFTQLFEIHEDEIHESSSASEDKPGETVHSEQV</sequence>
<reference evidence="2 3" key="1">
    <citation type="submission" date="2023-06" db="EMBL/GenBank/DDBJ databases">
        <title>Novel species in genus Planococcus.</title>
        <authorList>
            <person name="Ning S."/>
        </authorList>
    </citation>
    <scope>NUCLEOTIDE SEQUENCE [LARGE SCALE GENOMIC DNA]</scope>
    <source>
        <strain evidence="2 3">N064</strain>
    </source>
</reference>
<feature type="compositionally biased region" description="Basic residues" evidence="1">
    <location>
        <begin position="23"/>
        <end position="40"/>
    </location>
</feature>
<evidence type="ECO:0000256" key="1">
    <source>
        <dbReference type="SAM" id="MobiDB-lite"/>
    </source>
</evidence>
<feature type="region of interest" description="Disordered" evidence="1">
    <location>
        <begin position="96"/>
        <end position="118"/>
    </location>
</feature>
<organism evidence="2 3">
    <name type="scientific">Planococcus liqunii</name>
    <dbReference type="NCBI Taxonomy" id="3058394"/>
    <lineage>
        <taxon>Bacteria</taxon>
        <taxon>Bacillati</taxon>
        <taxon>Bacillota</taxon>
        <taxon>Bacilli</taxon>
        <taxon>Bacillales</taxon>
        <taxon>Caryophanaceae</taxon>
        <taxon>Planococcus</taxon>
    </lineage>
</organism>
<feature type="compositionally biased region" description="Basic and acidic residues" evidence="1">
    <location>
        <begin position="1"/>
        <end position="22"/>
    </location>
</feature>